<evidence type="ECO:0000256" key="4">
    <source>
        <dbReference type="ARBA" id="ARBA00022741"/>
    </source>
</evidence>
<dbReference type="InterPro" id="IPR051120">
    <property type="entry name" value="ABC_AA/LPS_Transport"/>
</dbReference>
<evidence type="ECO:0000256" key="3">
    <source>
        <dbReference type="ARBA" id="ARBA00022519"/>
    </source>
</evidence>
<keyword evidence="5 7" id="KW-0067">ATP-binding</keyword>
<gene>
    <name evidence="7" type="ORF">PFI31113_00028</name>
</gene>
<dbReference type="Proteomes" id="UP000382577">
    <property type="component" value="Unassembled WGS sequence"/>
</dbReference>
<evidence type="ECO:0000259" key="6">
    <source>
        <dbReference type="PROSITE" id="PS50893"/>
    </source>
</evidence>
<dbReference type="PROSITE" id="PS50893">
    <property type="entry name" value="ABC_TRANSPORTER_2"/>
    <property type="match status" value="1"/>
</dbReference>
<dbReference type="InterPro" id="IPR003439">
    <property type="entry name" value="ABC_transporter-like_ATP-bd"/>
</dbReference>
<dbReference type="InterPro" id="IPR027417">
    <property type="entry name" value="P-loop_NTPase"/>
</dbReference>
<evidence type="ECO:0000256" key="2">
    <source>
        <dbReference type="ARBA" id="ARBA00022475"/>
    </source>
</evidence>
<accession>A0A5E4R883</accession>
<dbReference type="GO" id="GO:0016887">
    <property type="term" value="F:ATP hydrolysis activity"/>
    <property type="evidence" value="ECO:0007669"/>
    <property type="project" value="InterPro"/>
</dbReference>
<dbReference type="CDD" id="cd03219">
    <property type="entry name" value="ABC_Mj1267_LivG_branched"/>
    <property type="match status" value="1"/>
</dbReference>
<dbReference type="GO" id="GO:0005886">
    <property type="term" value="C:plasma membrane"/>
    <property type="evidence" value="ECO:0007669"/>
    <property type="project" value="TreeGrafter"/>
</dbReference>
<keyword evidence="3" id="KW-0997">Cell inner membrane</keyword>
<dbReference type="GO" id="GO:0005524">
    <property type="term" value="F:ATP binding"/>
    <property type="evidence" value="ECO:0007669"/>
    <property type="project" value="UniProtKB-KW"/>
</dbReference>
<dbReference type="PANTHER" id="PTHR45772:SF7">
    <property type="entry name" value="AMINO ACID ABC TRANSPORTER ATP-BINDING PROTEIN"/>
    <property type="match status" value="1"/>
</dbReference>
<dbReference type="GO" id="GO:1903805">
    <property type="term" value="P:L-valine import across plasma membrane"/>
    <property type="evidence" value="ECO:0007669"/>
    <property type="project" value="TreeGrafter"/>
</dbReference>
<evidence type="ECO:0000256" key="5">
    <source>
        <dbReference type="ARBA" id="ARBA00022840"/>
    </source>
</evidence>
<reference evidence="7 8" key="1">
    <citation type="submission" date="2019-08" db="EMBL/GenBank/DDBJ databases">
        <authorList>
            <person name="Peeters C."/>
        </authorList>
    </citation>
    <scope>NUCLEOTIDE SEQUENCE [LARGE SCALE GENOMIC DNA]</scope>
    <source>
        <strain evidence="7 8">LMG 31113</strain>
    </source>
</reference>
<keyword evidence="4" id="KW-0547">Nucleotide-binding</keyword>
<feature type="domain" description="ABC transporter" evidence="6">
    <location>
        <begin position="5"/>
        <end position="239"/>
    </location>
</feature>
<keyword evidence="1" id="KW-0813">Transport</keyword>
<dbReference type="AlphaFoldDB" id="A0A5E4R883"/>
<dbReference type="InterPro" id="IPR003593">
    <property type="entry name" value="AAA+_ATPase"/>
</dbReference>
<protein>
    <submittedName>
        <fullName evidence="7">Branched-chain amino acid ABC transporter ATP-binding protein</fullName>
    </submittedName>
</protein>
<dbReference type="Pfam" id="PF00005">
    <property type="entry name" value="ABC_tran"/>
    <property type="match status" value="1"/>
</dbReference>
<proteinExistence type="predicted"/>
<keyword evidence="2" id="KW-1003">Cell membrane</keyword>
<evidence type="ECO:0000313" key="7">
    <source>
        <dbReference type="EMBL" id="VVD59556.1"/>
    </source>
</evidence>
<dbReference type="GO" id="GO:0005304">
    <property type="term" value="F:L-valine transmembrane transporter activity"/>
    <property type="evidence" value="ECO:0007669"/>
    <property type="project" value="TreeGrafter"/>
</dbReference>
<dbReference type="GO" id="GO:0042941">
    <property type="term" value="P:D-alanine transmembrane transport"/>
    <property type="evidence" value="ECO:0007669"/>
    <property type="project" value="TreeGrafter"/>
</dbReference>
<dbReference type="InterPro" id="IPR032823">
    <property type="entry name" value="BCA_ABC_TP_C"/>
</dbReference>
<dbReference type="RefSeq" id="WP_150598322.1">
    <property type="nucleotide sequence ID" value="NZ_CABPRW010000001.1"/>
</dbReference>
<sequence>MSDLLTLEGVTHRFGGVVAARDVSFSLRPGEIVGLIGPNGAGKTTLINLVTGVIKPSAGSIHFEGQRISGLPPHRIARSGIARTYQIVQPFPAMTVLENVEAAALFGGGAASRAEASRRAQESLETCGLGDIAEANAGALSLAERKRLEFAKALALRPRLLLLDEVNAGLNASELDEAIALTRRLAAQGVTILLVEHLMRLVLQVCDRILVLHQGALIADGAPAQIVENDAVIAAYLGQRYQRRKREGTS</sequence>
<name>A0A5E4R883_9BURK</name>
<evidence type="ECO:0000256" key="1">
    <source>
        <dbReference type="ARBA" id="ARBA00022448"/>
    </source>
</evidence>
<dbReference type="GO" id="GO:0015188">
    <property type="term" value="F:L-isoleucine transmembrane transporter activity"/>
    <property type="evidence" value="ECO:0007669"/>
    <property type="project" value="TreeGrafter"/>
</dbReference>
<dbReference type="Gene3D" id="3.40.50.300">
    <property type="entry name" value="P-loop containing nucleotide triphosphate hydrolases"/>
    <property type="match status" value="1"/>
</dbReference>
<dbReference type="PANTHER" id="PTHR45772">
    <property type="entry name" value="CONSERVED COMPONENT OF ABC TRANSPORTER FOR NATURAL AMINO ACIDS-RELATED"/>
    <property type="match status" value="1"/>
</dbReference>
<dbReference type="GO" id="GO:1903806">
    <property type="term" value="P:L-isoleucine import across plasma membrane"/>
    <property type="evidence" value="ECO:0007669"/>
    <property type="project" value="TreeGrafter"/>
</dbReference>
<dbReference type="SUPFAM" id="SSF52540">
    <property type="entry name" value="P-loop containing nucleoside triphosphate hydrolases"/>
    <property type="match status" value="1"/>
</dbReference>
<dbReference type="SMART" id="SM00382">
    <property type="entry name" value="AAA"/>
    <property type="match status" value="1"/>
</dbReference>
<evidence type="ECO:0000313" key="8">
    <source>
        <dbReference type="Proteomes" id="UP000382577"/>
    </source>
</evidence>
<keyword evidence="3" id="KW-0472">Membrane</keyword>
<dbReference type="OrthoDB" id="5291558at2"/>
<dbReference type="Pfam" id="PF12399">
    <property type="entry name" value="BCA_ABC_TP_C"/>
    <property type="match status" value="1"/>
</dbReference>
<dbReference type="GO" id="GO:0015192">
    <property type="term" value="F:L-phenylalanine transmembrane transporter activity"/>
    <property type="evidence" value="ECO:0007669"/>
    <property type="project" value="TreeGrafter"/>
</dbReference>
<dbReference type="GO" id="GO:0015808">
    <property type="term" value="P:L-alanine transport"/>
    <property type="evidence" value="ECO:0007669"/>
    <property type="project" value="TreeGrafter"/>
</dbReference>
<organism evidence="7 8">
    <name type="scientific">Pandoraea fibrosis</name>
    <dbReference type="NCBI Taxonomy" id="1891094"/>
    <lineage>
        <taxon>Bacteria</taxon>
        <taxon>Pseudomonadati</taxon>
        <taxon>Pseudomonadota</taxon>
        <taxon>Betaproteobacteria</taxon>
        <taxon>Burkholderiales</taxon>
        <taxon>Burkholderiaceae</taxon>
        <taxon>Pandoraea</taxon>
    </lineage>
</organism>
<dbReference type="EMBL" id="CABPRW010000001">
    <property type="protein sequence ID" value="VVD59556.1"/>
    <property type="molecule type" value="Genomic_DNA"/>
</dbReference>